<dbReference type="InterPro" id="IPR001305">
    <property type="entry name" value="HSP_DnaJ_Cys-rich_dom"/>
</dbReference>
<dbReference type="InterPro" id="IPR036410">
    <property type="entry name" value="HSP_DnaJ_Cys-rich_dom_sf"/>
</dbReference>
<dbReference type="InterPro" id="IPR012724">
    <property type="entry name" value="DnaJ"/>
</dbReference>
<dbReference type="EMBL" id="KV419410">
    <property type="protein sequence ID" value="KZS92514.1"/>
    <property type="molecule type" value="Genomic_DNA"/>
</dbReference>
<dbReference type="GO" id="GO:0030544">
    <property type="term" value="F:Hsp70 protein binding"/>
    <property type="evidence" value="ECO:0007669"/>
    <property type="project" value="InterPro"/>
</dbReference>
<dbReference type="Gene3D" id="1.10.287.110">
    <property type="entry name" value="DnaJ domain"/>
    <property type="match status" value="1"/>
</dbReference>
<dbReference type="SUPFAM" id="SSF46565">
    <property type="entry name" value="Chaperone J-domain"/>
    <property type="match status" value="1"/>
</dbReference>
<dbReference type="GO" id="GO:0009408">
    <property type="term" value="P:response to heat"/>
    <property type="evidence" value="ECO:0007669"/>
    <property type="project" value="InterPro"/>
</dbReference>
<dbReference type="OrthoDB" id="550424at2759"/>
<feature type="region of interest" description="Disordered" evidence="6">
    <location>
        <begin position="390"/>
        <end position="423"/>
    </location>
</feature>
<dbReference type="PROSITE" id="PS51188">
    <property type="entry name" value="ZF_CR"/>
    <property type="match status" value="1"/>
</dbReference>
<dbReference type="FunFam" id="2.10.230.10:FF:000001">
    <property type="entry name" value="DnaJ subfamily A member 2"/>
    <property type="match status" value="1"/>
</dbReference>
<evidence type="ECO:0000256" key="5">
    <source>
        <dbReference type="PROSITE-ProRule" id="PRU00546"/>
    </source>
</evidence>
<dbReference type="InterPro" id="IPR036869">
    <property type="entry name" value="J_dom_sf"/>
</dbReference>
<evidence type="ECO:0000256" key="6">
    <source>
        <dbReference type="SAM" id="MobiDB-lite"/>
    </source>
</evidence>
<dbReference type="PROSITE" id="PS50076">
    <property type="entry name" value="DNAJ_2"/>
    <property type="match status" value="1"/>
</dbReference>
<evidence type="ECO:0000313" key="10">
    <source>
        <dbReference type="Proteomes" id="UP000076722"/>
    </source>
</evidence>
<evidence type="ECO:0000256" key="3">
    <source>
        <dbReference type="ARBA" id="ARBA00022771"/>
    </source>
</evidence>
<dbReference type="SUPFAM" id="SSF57938">
    <property type="entry name" value="DnaJ/Hsp40 cysteine-rich domain"/>
    <property type="match status" value="1"/>
</dbReference>
<dbReference type="STRING" id="1314777.A0A164TNG0"/>
<gene>
    <name evidence="9" type="ORF">SISNIDRAFT_455733</name>
</gene>
<dbReference type="InterPro" id="IPR001623">
    <property type="entry name" value="DnaJ_domain"/>
</dbReference>
<evidence type="ECO:0000313" key="9">
    <source>
        <dbReference type="EMBL" id="KZS92514.1"/>
    </source>
</evidence>
<dbReference type="InterPro" id="IPR044713">
    <property type="entry name" value="DNJA1/2-like"/>
</dbReference>
<feature type="domain" description="CR-type" evidence="8">
    <location>
        <begin position="136"/>
        <end position="221"/>
    </location>
</feature>
<dbReference type="PRINTS" id="PR00625">
    <property type="entry name" value="JDOMAIN"/>
</dbReference>
<reference evidence="9 10" key="1">
    <citation type="journal article" date="2016" name="Mol. Biol. Evol.">
        <title>Comparative Genomics of Early-Diverging Mushroom-Forming Fungi Provides Insights into the Origins of Lignocellulose Decay Capabilities.</title>
        <authorList>
            <person name="Nagy L.G."/>
            <person name="Riley R."/>
            <person name="Tritt A."/>
            <person name="Adam C."/>
            <person name="Daum C."/>
            <person name="Floudas D."/>
            <person name="Sun H."/>
            <person name="Yadav J.S."/>
            <person name="Pangilinan J."/>
            <person name="Larsson K.H."/>
            <person name="Matsuura K."/>
            <person name="Barry K."/>
            <person name="Labutti K."/>
            <person name="Kuo R."/>
            <person name="Ohm R.A."/>
            <person name="Bhattacharya S.S."/>
            <person name="Shirouzu T."/>
            <person name="Yoshinaga Y."/>
            <person name="Martin F.M."/>
            <person name="Grigoriev I.V."/>
            <person name="Hibbett D.S."/>
        </authorList>
    </citation>
    <scope>NUCLEOTIDE SEQUENCE [LARGE SCALE GENOMIC DNA]</scope>
    <source>
        <strain evidence="9 10">HHB9708</strain>
    </source>
</reference>
<protein>
    <submittedName>
        <fullName evidence="9">DnaJ-domain-containing protein</fullName>
    </submittedName>
</protein>
<dbReference type="Pfam" id="PF00684">
    <property type="entry name" value="DnaJ_CXXCXGXG"/>
    <property type="match status" value="1"/>
</dbReference>
<dbReference type="GO" id="GO:0006457">
    <property type="term" value="P:protein folding"/>
    <property type="evidence" value="ECO:0007669"/>
    <property type="project" value="InterPro"/>
</dbReference>
<dbReference type="SUPFAM" id="SSF49493">
    <property type="entry name" value="HSP40/DnaJ peptide-binding domain"/>
    <property type="match status" value="2"/>
</dbReference>
<dbReference type="FunFam" id="2.60.260.20:FF:000003">
    <property type="entry name" value="DnaJ subfamily A member 2"/>
    <property type="match status" value="1"/>
</dbReference>
<dbReference type="Pfam" id="PF01556">
    <property type="entry name" value="DnaJ_C"/>
    <property type="match status" value="1"/>
</dbReference>
<evidence type="ECO:0000256" key="4">
    <source>
        <dbReference type="ARBA" id="ARBA00022833"/>
    </source>
</evidence>
<dbReference type="Gene3D" id="2.60.260.20">
    <property type="entry name" value="Urease metallochaperone UreE, N-terminal domain"/>
    <property type="match status" value="2"/>
</dbReference>
<evidence type="ECO:0000256" key="1">
    <source>
        <dbReference type="ARBA" id="ARBA00022723"/>
    </source>
</evidence>
<feature type="zinc finger region" description="CR-type" evidence="5">
    <location>
        <begin position="136"/>
        <end position="221"/>
    </location>
</feature>
<dbReference type="HAMAP" id="MF_01152">
    <property type="entry name" value="DnaJ"/>
    <property type="match status" value="1"/>
</dbReference>
<dbReference type="Gene3D" id="2.10.230.10">
    <property type="entry name" value="Heat shock protein DnaJ, cysteine-rich domain"/>
    <property type="match status" value="1"/>
</dbReference>
<accession>A0A164TNG0</accession>
<keyword evidence="2" id="KW-0677">Repeat</keyword>
<keyword evidence="4 5" id="KW-0862">Zinc</keyword>
<keyword evidence="3 5" id="KW-0863">Zinc-finger</keyword>
<dbReference type="Pfam" id="PF00226">
    <property type="entry name" value="DnaJ"/>
    <property type="match status" value="1"/>
</dbReference>
<evidence type="ECO:0000256" key="2">
    <source>
        <dbReference type="ARBA" id="ARBA00022737"/>
    </source>
</evidence>
<dbReference type="SMART" id="SM00271">
    <property type="entry name" value="DnaJ"/>
    <property type="match status" value="1"/>
</dbReference>
<dbReference type="InterPro" id="IPR002939">
    <property type="entry name" value="DnaJ_C"/>
</dbReference>
<name>A0A164TNG0_9AGAM</name>
<dbReference type="CDD" id="cd06257">
    <property type="entry name" value="DnaJ"/>
    <property type="match status" value="1"/>
</dbReference>
<dbReference type="GO" id="GO:0008270">
    <property type="term" value="F:zinc ion binding"/>
    <property type="evidence" value="ECO:0007669"/>
    <property type="project" value="UniProtKB-KW"/>
</dbReference>
<keyword evidence="1 5" id="KW-0479">Metal-binding</keyword>
<feature type="compositionally biased region" description="Basic and acidic residues" evidence="6">
    <location>
        <begin position="413"/>
        <end position="423"/>
    </location>
</feature>
<feature type="compositionally biased region" description="Acidic residues" evidence="6">
    <location>
        <begin position="397"/>
        <end position="412"/>
    </location>
</feature>
<dbReference type="InterPro" id="IPR008971">
    <property type="entry name" value="HSP40/DnaJ_pept-bd"/>
</dbReference>
<dbReference type="CDD" id="cd10719">
    <property type="entry name" value="DnaJ_zf"/>
    <property type="match status" value="1"/>
</dbReference>
<dbReference type="Proteomes" id="UP000076722">
    <property type="component" value="Unassembled WGS sequence"/>
</dbReference>
<evidence type="ECO:0000259" key="7">
    <source>
        <dbReference type="PROSITE" id="PS50076"/>
    </source>
</evidence>
<dbReference type="GO" id="GO:0005524">
    <property type="term" value="F:ATP binding"/>
    <property type="evidence" value="ECO:0007669"/>
    <property type="project" value="InterPro"/>
</dbReference>
<organism evidence="9 10">
    <name type="scientific">Sistotremastrum niveocremeum HHB9708</name>
    <dbReference type="NCBI Taxonomy" id="1314777"/>
    <lineage>
        <taxon>Eukaryota</taxon>
        <taxon>Fungi</taxon>
        <taxon>Dikarya</taxon>
        <taxon>Basidiomycota</taxon>
        <taxon>Agaricomycotina</taxon>
        <taxon>Agaricomycetes</taxon>
        <taxon>Sistotremastrales</taxon>
        <taxon>Sistotremastraceae</taxon>
        <taxon>Sertulicium</taxon>
        <taxon>Sertulicium niveocremeum</taxon>
    </lineage>
</organism>
<dbReference type="CDD" id="cd10747">
    <property type="entry name" value="DnaJ_C"/>
    <property type="match status" value="1"/>
</dbReference>
<sequence>MPSDTSLYVLLGVSPGASTNEIKKAYRKKAMQHHPNPNDPSAAQKFQEMAAAYEILIDDEARSAYDAYGLDGLKSMGSDGGMGGMAMDPEEFLAHLFGGGGGFPFSFGEEPGPSRRGHGEDEVIPIEVTLEDLYNGKTVKMTLEHEVVCSTCKGSGAKGSVKPHKCARCDGKGFTFGTTHIDRSHYGTSRQPCPDCNGRGETVREKDRCKKCKGKRTLKEKKRQEIVIEPGSSNGQKIVLHGEGDQKPNVRPGDIIFVLRLQPHQSFERSGHDLMTTVHLTLSEALLGFSRVLITHLDGRGVKVTSPKGKIIKAGDSIILRGDGMPIPGSSHSHSSATKGDLYVLFEIEMPTESWLETVDHKALEQLLPPKKSESVPGVSVVDEGRFEAADITAFGENDEDWVDDDDEDDEHDHDGPGECVHQ</sequence>
<feature type="domain" description="J" evidence="7">
    <location>
        <begin position="6"/>
        <end position="69"/>
    </location>
</feature>
<keyword evidence="10" id="KW-1185">Reference proteome</keyword>
<dbReference type="PROSITE" id="PS00636">
    <property type="entry name" value="DNAJ_1"/>
    <property type="match status" value="1"/>
</dbReference>
<dbReference type="GO" id="GO:0051082">
    <property type="term" value="F:unfolded protein binding"/>
    <property type="evidence" value="ECO:0007669"/>
    <property type="project" value="InterPro"/>
</dbReference>
<dbReference type="AlphaFoldDB" id="A0A164TNG0"/>
<proteinExistence type="inferred from homology"/>
<dbReference type="InterPro" id="IPR018253">
    <property type="entry name" value="DnaJ_domain_CS"/>
</dbReference>
<evidence type="ECO:0000259" key="8">
    <source>
        <dbReference type="PROSITE" id="PS51188"/>
    </source>
</evidence>
<dbReference type="PANTHER" id="PTHR43888">
    <property type="entry name" value="DNAJ-LIKE-2, ISOFORM A-RELATED"/>
    <property type="match status" value="1"/>
</dbReference>